<dbReference type="GO" id="GO:0000981">
    <property type="term" value="F:DNA-binding transcription factor activity, RNA polymerase II-specific"/>
    <property type="evidence" value="ECO:0007669"/>
    <property type="project" value="InterPro"/>
</dbReference>
<proteinExistence type="predicted"/>
<keyword evidence="2" id="KW-0539">Nucleus</keyword>
<feature type="compositionally biased region" description="Polar residues" evidence="3">
    <location>
        <begin position="783"/>
        <end position="793"/>
    </location>
</feature>
<dbReference type="InterPro" id="IPR036864">
    <property type="entry name" value="Zn2-C6_fun-type_DNA-bd_sf"/>
</dbReference>
<dbReference type="PANTHER" id="PTHR47425">
    <property type="entry name" value="FARB-RELATED"/>
    <property type="match status" value="1"/>
</dbReference>
<dbReference type="OrthoDB" id="4451586at2759"/>
<dbReference type="Pfam" id="PF00172">
    <property type="entry name" value="Zn_clus"/>
    <property type="match status" value="1"/>
</dbReference>
<feature type="compositionally biased region" description="Polar residues" evidence="3">
    <location>
        <begin position="748"/>
        <end position="757"/>
    </location>
</feature>
<dbReference type="CDD" id="cd00067">
    <property type="entry name" value="GAL4"/>
    <property type="match status" value="1"/>
</dbReference>
<evidence type="ECO:0000256" key="2">
    <source>
        <dbReference type="ARBA" id="ARBA00023242"/>
    </source>
</evidence>
<keyword evidence="1" id="KW-0479">Metal-binding</keyword>
<dbReference type="AlphaFoldDB" id="A0A9P9ERA8"/>
<dbReference type="SMART" id="SM00066">
    <property type="entry name" value="GAL4"/>
    <property type="match status" value="1"/>
</dbReference>
<dbReference type="PROSITE" id="PS50048">
    <property type="entry name" value="ZN2_CY6_FUNGAL_2"/>
    <property type="match status" value="1"/>
</dbReference>
<evidence type="ECO:0000313" key="6">
    <source>
        <dbReference type="Proteomes" id="UP000717696"/>
    </source>
</evidence>
<feature type="compositionally biased region" description="Polar residues" evidence="3">
    <location>
        <begin position="39"/>
        <end position="56"/>
    </location>
</feature>
<feature type="compositionally biased region" description="Polar residues" evidence="3">
    <location>
        <begin position="1"/>
        <end position="16"/>
    </location>
</feature>
<dbReference type="EMBL" id="JAGMUU010000011">
    <property type="protein sequence ID" value="KAH7142774.1"/>
    <property type="molecule type" value="Genomic_DNA"/>
</dbReference>
<evidence type="ECO:0000256" key="1">
    <source>
        <dbReference type="ARBA" id="ARBA00022723"/>
    </source>
</evidence>
<feature type="region of interest" description="Disordered" evidence="3">
    <location>
        <begin position="202"/>
        <end position="272"/>
    </location>
</feature>
<dbReference type="Gene3D" id="4.10.240.10">
    <property type="entry name" value="Zn(2)-C6 fungal-type DNA-binding domain"/>
    <property type="match status" value="1"/>
</dbReference>
<name>A0A9P9ERA8_9HYPO</name>
<feature type="region of interest" description="Disordered" evidence="3">
    <location>
        <begin position="743"/>
        <end position="763"/>
    </location>
</feature>
<evidence type="ECO:0000259" key="4">
    <source>
        <dbReference type="PROSITE" id="PS50048"/>
    </source>
</evidence>
<sequence length="888" mass="99415">MASPSPNARVNASANADPNPDQDAGTVSSGSGIAFGEPSSGQKRSAWEGNSNSNNDRASKRRASKACLSCRNRKVRCDVLSGGHPCTNCRLDKLDCIVKESNRGRKPGIMSSQAAPESPAHNEVIMSNPTPPLVAAEPVERPVTVDTPPSSPQRRNHASDYLISLSFEDQQSLPPDQEIADEIHVNVCPPTIAEAVESRGFAEGTATSPDPRLARQSISCPQPEHQHQHQPQDQHQHQDLHQDQCHHQHRNQPQDHHHHQHRPQPLPNGSLKLPPYFKPLARHLDARDQHYLFEKDALTIPDDSFRDELLRIYVYIVYPFMPALDLEDFLHPIMLADGRNPISLLLFQAVMFASVTFVDAEILQARGYKSRKAARKVFFNRVRLLYSLDSEPDRIPLLQAVLLMTYWYDSPADDKDTWYWMGIALSLAQVVGYHREPDPTRISMKKRQLWRRIWWSCVMRDRLLALGIRRPSRIRDEEFGVCPLTLDDFDLHTPSEPIANLLGESRLTASGPSARSEMAVMCVELSRLCVCLGHILHSQYSLAGSQPGGSEFLLKAIVVPKQTDSQLQDLNKCDAELSEWLNNQDHRSKYMPTPRESEENQDEATQIIRLHQALLQMIYLTSMGVLHKPQVFYSGCEGDAASRKKASRDKVSEAAVAITKVAFHLQTSNQLRYLSTSSIPAFLSASLIHLMDVRSPEEEIRNISIGRFYQCVHALQELQDMYRAADYAVKFIEAVLKNTDINVPMLRPSSTSPQTNARRPHVRRFSKWTSHCISSGRDVTAYPSPSSSRNQRLNQDDSEPPSRDVENPFGGPDNVMPPTPSPLNVEFDAWSAAAANGQFGGGHQESGDVVPDSSFMGDWIDIDTFVPALISFEADSTMSLINNTVPFL</sequence>
<dbReference type="PANTHER" id="PTHR47425:SF3">
    <property type="entry name" value="ZN(II)2CYS6 TRANSCRIPTION FACTOR (EUROFUNG)"/>
    <property type="match status" value="1"/>
</dbReference>
<accession>A0A9P9ERA8</accession>
<keyword evidence="6" id="KW-1185">Reference proteome</keyword>
<dbReference type="GO" id="GO:0006351">
    <property type="term" value="P:DNA-templated transcription"/>
    <property type="evidence" value="ECO:0007669"/>
    <property type="project" value="InterPro"/>
</dbReference>
<reference evidence="5" key="1">
    <citation type="journal article" date="2021" name="Nat. Commun.">
        <title>Genetic determinants of endophytism in the Arabidopsis root mycobiome.</title>
        <authorList>
            <person name="Mesny F."/>
            <person name="Miyauchi S."/>
            <person name="Thiergart T."/>
            <person name="Pickel B."/>
            <person name="Atanasova L."/>
            <person name="Karlsson M."/>
            <person name="Huettel B."/>
            <person name="Barry K.W."/>
            <person name="Haridas S."/>
            <person name="Chen C."/>
            <person name="Bauer D."/>
            <person name="Andreopoulos W."/>
            <person name="Pangilinan J."/>
            <person name="LaButti K."/>
            <person name="Riley R."/>
            <person name="Lipzen A."/>
            <person name="Clum A."/>
            <person name="Drula E."/>
            <person name="Henrissat B."/>
            <person name="Kohler A."/>
            <person name="Grigoriev I.V."/>
            <person name="Martin F.M."/>
            <person name="Hacquard S."/>
        </authorList>
    </citation>
    <scope>NUCLEOTIDE SEQUENCE</scope>
    <source>
        <strain evidence="5">MPI-CAGE-AT-0021</strain>
    </source>
</reference>
<dbReference type="InterPro" id="IPR001138">
    <property type="entry name" value="Zn2Cys6_DnaBD"/>
</dbReference>
<dbReference type="CDD" id="cd12148">
    <property type="entry name" value="fungal_TF_MHR"/>
    <property type="match status" value="1"/>
</dbReference>
<dbReference type="SMART" id="SM00906">
    <property type="entry name" value="Fungal_trans"/>
    <property type="match status" value="1"/>
</dbReference>
<dbReference type="Proteomes" id="UP000717696">
    <property type="component" value="Unassembled WGS sequence"/>
</dbReference>
<organism evidence="5 6">
    <name type="scientific">Dactylonectria estremocensis</name>
    <dbReference type="NCBI Taxonomy" id="1079267"/>
    <lineage>
        <taxon>Eukaryota</taxon>
        <taxon>Fungi</taxon>
        <taxon>Dikarya</taxon>
        <taxon>Ascomycota</taxon>
        <taxon>Pezizomycotina</taxon>
        <taxon>Sordariomycetes</taxon>
        <taxon>Hypocreomycetidae</taxon>
        <taxon>Hypocreales</taxon>
        <taxon>Nectriaceae</taxon>
        <taxon>Dactylonectria</taxon>
    </lineage>
</organism>
<comment type="caution">
    <text evidence="5">The sequence shown here is derived from an EMBL/GenBank/DDBJ whole genome shotgun (WGS) entry which is preliminary data.</text>
</comment>
<protein>
    <submittedName>
        <fullName evidence="5">Fungal-specific transcription factor domain-containing protein</fullName>
    </submittedName>
</protein>
<feature type="region of interest" description="Disordered" evidence="3">
    <location>
        <begin position="1"/>
        <end position="65"/>
    </location>
</feature>
<dbReference type="SUPFAM" id="SSF57701">
    <property type="entry name" value="Zn2/Cys6 DNA-binding domain"/>
    <property type="match status" value="1"/>
</dbReference>
<dbReference type="Pfam" id="PF04082">
    <property type="entry name" value="Fungal_trans"/>
    <property type="match status" value="1"/>
</dbReference>
<dbReference type="GO" id="GO:0003677">
    <property type="term" value="F:DNA binding"/>
    <property type="evidence" value="ECO:0007669"/>
    <property type="project" value="InterPro"/>
</dbReference>
<feature type="domain" description="Zn(2)-C6 fungal-type" evidence="4">
    <location>
        <begin position="66"/>
        <end position="98"/>
    </location>
</feature>
<evidence type="ECO:0000256" key="3">
    <source>
        <dbReference type="SAM" id="MobiDB-lite"/>
    </source>
</evidence>
<dbReference type="InterPro" id="IPR007219">
    <property type="entry name" value="XnlR_reg_dom"/>
</dbReference>
<feature type="compositionally biased region" description="Basic and acidic residues" evidence="3">
    <location>
        <begin position="224"/>
        <end position="246"/>
    </location>
</feature>
<dbReference type="PROSITE" id="PS00463">
    <property type="entry name" value="ZN2_CY6_FUNGAL_1"/>
    <property type="match status" value="1"/>
</dbReference>
<dbReference type="GO" id="GO:0008270">
    <property type="term" value="F:zinc ion binding"/>
    <property type="evidence" value="ECO:0007669"/>
    <property type="project" value="InterPro"/>
</dbReference>
<feature type="region of interest" description="Disordered" evidence="3">
    <location>
        <begin position="103"/>
        <end position="134"/>
    </location>
</feature>
<gene>
    <name evidence="5" type="ORF">B0J13DRAFT_556019</name>
</gene>
<feature type="region of interest" description="Disordered" evidence="3">
    <location>
        <begin position="776"/>
        <end position="823"/>
    </location>
</feature>
<dbReference type="InterPro" id="IPR052761">
    <property type="entry name" value="Fungal_Detox/Toxin_TFs"/>
</dbReference>
<evidence type="ECO:0000313" key="5">
    <source>
        <dbReference type="EMBL" id="KAH7142774.1"/>
    </source>
</evidence>